<dbReference type="PANTHER" id="PTHR37066">
    <property type="entry name" value="HELICASE-ASSOCIATED"/>
    <property type="match status" value="1"/>
</dbReference>
<feature type="signal peptide" evidence="1">
    <location>
        <begin position="1"/>
        <end position="16"/>
    </location>
</feature>
<dbReference type="EMBL" id="HBJA01103292">
    <property type="protein sequence ID" value="CAE0824407.1"/>
    <property type="molecule type" value="Transcribed_RNA"/>
</dbReference>
<dbReference type="AlphaFoldDB" id="A0A7S4LEP4"/>
<protein>
    <recommendedName>
        <fullName evidence="3">Helicase-associated domain-containing protein</fullName>
    </recommendedName>
</protein>
<gene>
    <name evidence="2" type="ORF">EGYM00163_LOCUS35614</name>
</gene>
<dbReference type="PANTHER" id="PTHR37066:SF1">
    <property type="entry name" value="LNS2_PITP DOMAIN-CONTAINING PROTEIN"/>
    <property type="match status" value="1"/>
</dbReference>
<evidence type="ECO:0008006" key="3">
    <source>
        <dbReference type="Google" id="ProtNLM"/>
    </source>
</evidence>
<organism evidence="2">
    <name type="scientific">Eutreptiella gymnastica</name>
    <dbReference type="NCBI Taxonomy" id="73025"/>
    <lineage>
        <taxon>Eukaryota</taxon>
        <taxon>Discoba</taxon>
        <taxon>Euglenozoa</taxon>
        <taxon>Euglenida</taxon>
        <taxon>Spirocuta</taxon>
        <taxon>Euglenophyceae</taxon>
        <taxon>Eutreptiales</taxon>
        <taxon>Eutreptiaceae</taxon>
        <taxon>Eutreptiella</taxon>
    </lineage>
</organism>
<evidence type="ECO:0000256" key="1">
    <source>
        <dbReference type="SAM" id="SignalP"/>
    </source>
</evidence>
<keyword evidence="1" id="KW-0732">Signal</keyword>
<feature type="chain" id="PRO_5031388614" description="Helicase-associated domain-containing protein" evidence="1">
    <location>
        <begin position="17"/>
        <end position="310"/>
    </location>
</feature>
<accession>A0A7S4LEP4</accession>
<reference evidence="2" key="1">
    <citation type="submission" date="2021-01" db="EMBL/GenBank/DDBJ databases">
        <authorList>
            <person name="Corre E."/>
            <person name="Pelletier E."/>
            <person name="Niang G."/>
            <person name="Scheremetjew M."/>
            <person name="Finn R."/>
            <person name="Kale V."/>
            <person name="Holt S."/>
            <person name="Cochrane G."/>
            <person name="Meng A."/>
            <person name="Brown T."/>
            <person name="Cohen L."/>
        </authorList>
    </citation>
    <scope>NUCLEOTIDE SEQUENCE</scope>
    <source>
        <strain evidence="2">CCMP1594</strain>
    </source>
</reference>
<proteinExistence type="predicted"/>
<name>A0A7S4LEP4_9EUGL</name>
<evidence type="ECO:0000313" key="2">
    <source>
        <dbReference type="EMBL" id="CAE0824407.1"/>
    </source>
</evidence>
<sequence length="310" mass="34710">MATAVALVVAVGPGFGVPTPSTLSQATPTVRRHGMLSVGRAAAKHRSGAGACGDPWDATADAASTSGIPRGNIDWEVSERHTHVRDDARHSLMSGGLIVVGFLAAVLSVCLRSHWHVAAPIAVMSTGGKRSGNGRRWEKVKRALETYQLLHDDLYVRRGFVVPVHPDWPEDLWGMKLGFAVYNIRNNGTYSTHRAELEEMGFDFNPQRIVHGWENVKRALLKYKSLRGDLLVPYRFVIPENAHWPEDLWGMNLGFTVNSIRNNRAYSAYRAELEAMGFDFDSQSTVRYWHTSHSMVTFLFANRFRHPREC</sequence>